<reference evidence="3" key="1">
    <citation type="submission" date="2017-02" db="EMBL/GenBank/DDBJ databases">
        <title>Comparative genomics and description of representatives of a novel lineage of planctomycetes thriving in anoxic sediments.</title>
        <authorList>
            <person name="Spring S."/>
            <person name="Bunk B."/>
            <person name="Sproer C."/>
            <person name="Klenk H.-P."/>
        </authorList>
    </citation>
    <scope>NUCLEOTIDE SEQUENCE [LARGE SCALE GENOMIC DNA]</scope>
    <source>
        <strain evidence="3">L21-RPul-D3</strain>
    </source>
</reference>
<keyword evidence="3" id="KW-1185">Reference proteome</keyword>
<dbReference type="Proteomes" id="UP000188273">
    <property type="component" value="Chromosome"/>
</dbReference>
<gene>
    <name evidence="2" type="ORF">L21SP3_00843</name>
</gene>
<feature type="signal peptide" evidence="1">
    <location>
        <begin position="1"/>
        <end position="17"/>
    </location>
</feature>
<dbReference type="AlphaFoldDB" id="A0A1Q2HP92"/>
<protein>
    <submittedName>
        <fullName evidence="2">Uncharacterized protein</fullName>
    </submittedName>
</protein>
<dbReference type="EMBL" id="CP019633">
    <property type="protein sequence ID" value="AQQ09045.1"/>
    <property type="molecule type" value="Genomic_DNA"/>
</dbReference>
<feature type="chain" id="PRO_5013043565" evidence="1">
    <location>
        <begin position="18"/>
        <end position="347"/>
    </location>
</feature>
<dbReference type="KEGG" id="pbu:L21SP3_00843"/>
<keyword evidence="1" id="KW-0732">Signal</keyword>
<sequence length="347" mass="38241" precursor="true">MFRKLIIILLAAGCSFAVTTKQIDDIRAKSSLSEEDAQTLAAFIDQQFDEMLNADDLSGAVKAMDQLTLRKPKEDQQQYKSQFAQTLKENIASVMNVVDTWEDKTFAAGFQVMMARMASQLDSSEFFQFARSLSKSSQPSSRYWAVKICLTPNNISTIKQGGQGAEELLADLREMANQEDTALVGRILSKLCVELNNDAADQMLESLMNNRMEIYSKGEARNEYCDAELFKAAASRIQTGSDSLKEPFAQTFAYIVEKYSIALSPDNMLEAKSKAQLAALISEIEKNILPDLGINDSSITSAIGKQDYQALQESYTKVFGGADTEGLLPQQLGFTYPSGQAPKSLGI</sequence>
<accession>A0A1Q2HP92</accession>
<proteinExistence type="predicted"/>
<name>A0A1Q2HP92_9BACT</name>
<evidence type="ECO:0000313" key="2">
    <source>
        <dbReference type="EMBL" id="AQQ09045.1"/>
    </source>
</evidence>
<organism evidence="2 3">
    <name type="scientific">Sedimentisphaera cyanobacteriorum</name>
    <dbReference type="NCBI Taxonomy" id="1940790"/>
    <lineage>
        <taxon>Bacteria</taxon>
        <taxon>Pseudomonadati</taxon>
        <taxon>Planctomycetota</taxon>
        <taxon>Phycisphaerae</taxon>
        <taxon>Sedimentisphaerales</taxon>
        <taxon>Sedimentisphaeraceae</taxon>
        <taxon>Sedimentisphaera</taxon>
    </lineage>
</organism>
<dbReference type="STRING" id="1940790.L21SP3_00843"/>
<evidence type="ECO:0000256" key="1">
    <source>
        <dbReference type="SAM" id="SignalP"/>
    </source>
</evidence>
<evidence type="ECO:0000313" key="3">
    <source>
        <dbReference type="Proteomes" id="UP000188273"/>
    </source>
</evidence>